<evidence type="ECO:0000256" key="13">
    <source>
        <dbReference type="ARBA" id="ARBA00022840"/>
    </source>
</evidence>
<dbReference type="RefSeq" id="WP_381232461.1">
    <property type="nucleotide sequence ID" value="NZ_JBHSKH010000001.1"/>
</dbReference>
<dbReference type="InterPro" id="IPR003660">
    <property type="entry name" value="HAMP_dom"/>
</dbReference>
<dbReference type="Gene3D" id="3.30.565.10">
    <property type="entry name" value="Histidine kinase-like ATPase, C-terminal domain"/>
    <property type="match status" value="1"/>
</dbReference>
<dbReference type="SUPFAM" id="SSF55874">
    <property type="entry name" value="ATPase domain of HSP90 chaperone/DNA topoisomerase II/histidine kinase"/>
    <property type="match status" value="1"/>
</dbReference>
<organism evidence="26 27">
    <name type="scientific">Streptomyces kaempferi</name>
    <dbReference type="NCBI Taxonomy" id="333725"/>
    <lineage>
        <taxon>Bacteria</taxon>
        <taxon>Bacillati</taxon>
        <taxon>Actinomycetota</taxon>
        <taxon>Actinomycetes</taxon>
        <taxon>Kitasatosporales</taxon>
        <taxon>Streptomycetaceae</taxon>
        <taxon>Streptomyces</taxon>
    </lineage>
</organism>
<comment type="subcellular location">
    <subcellularLocation>
        <location evidence="4">Cell membrane</location>
        <topology evidence="4">Multi-pass membrane protein</topology>
    </subcellularLocation>
</comment>
<evidence type="ECO:0000313" key="27">
    <source>
        <dbReference type="Proteomes" id="UP001597058"/>
    </source>
</evidence>
<comment type="catalytic activity">
    <reaction evidence="1">
        <text>ATP + protein L-histidine = ADP + protein N-phospho-L-histidine.</text>
        <dbReference type="EC" id="2.7.13.3"/>
    </reaction>
</comment>
<evidence type="ECO:0000256" key="8">
    <source>
        <dbReference type="ARBA" id="ARBA00022679"/>
    </source>
</evidence>
<evidence type="ECO:0000256" key="1">
    <source>
        <dbReference type="ARBA" id="ARBA00000085"/>
    </source>
</evidence>
<keyword evidence="20" id="KW-0464">Manganese</keyword>
<name>A0ABW3XEZ1_9ACTN</name>
<dbReference type="CDD" id="cd00082">
    <property type="entry name" value="HisKA"/>
    <property type="match status" value="1"/>
</dbReference>
<dbReference type="SMART" id="SM00388">
    <property type="entry name" value="HisKA"/>
    <property type="match status" value="1"/>
</dbReference>
<keyword evidence="11 26" id="KW-0418">Kinase</keyword>
<dbReference type="PANTHER" id="PTHR44936:SF9">
    <property type="entry name" value="SENSOR PROTEIN CREC"/>
    <property type="match status" value="1"/>
</dbReference>
<keyword evidence="12" id="KW-0378">Hydrolase</keyword>
<gene>
    <name evidence="26" type="ORF">ACFQ5X_19615</name>
</gene>
<keyword evidence="17" id="KW-0902">Two-component regulatory system</keyword>
<dbReference type="Pfam" id="PF00512">
    <property type="entry name" value="HisKA"/>
    <property type="match status" value="1"/>
</dbReference>
<evidence type="ECO:0000256" key="22">
    <source>
        <dbReference type="ARBA" id="ARBA00041776"/>
    </source>
</evidence>
<keyword evidence="27" id="KW-1185">Reference proteome</keyword>
<keyword evidence="8" id="KW-0808">Transferase</keyword>
<keyword evidence="16 23" id="KW-1133">Transmembrane helix</keyword>
<evidence type="ECO:0000256" key="2">
    <source>
        <dbReference type="ARBA" id="ARBA00001936"/>
    </source>
</evidence>
<reference evidence="27" key="1">
    <citation type="journal article" date="2019" name="Int. J. Syst. Evol. Microbiol.">
        <title>The Global Catalogue of Microorganisms (GCM) 10K type strain sequencing project: providing services to taxonomists for standard genome sequencing and annotation.</title>
        <authorList>
            <consortium name="The Broad Institute Genomics Platform"/>
            <consortium name="The Broad Institute Genome Sequencing Center for Infectious Disease"/>
            <person name="Wu L."/>
            <person name="Ma J."/>
        </authorList>
    </citation>
    <scope>NUCLEOTIDE SEQUENCE [LARGE SCALE GENOMIC DNA]</scope>
    <source>
        <strain evidence="27">CGMCC 4.7020</strain>
    </source>
</reference>
<evidence type="ECO:0000256" key="3">
    <source>
        <dbReference type="ARBA" id="ARBA00001946"/>
    </source>
</evidence>
<comment type="cofactor">
    <cofactor evidence="2">
        <name>Mn(2+)</name>
        <dbReference type="ChEBI" id="CHEBI:29035"/>
    </cofactor>
</comment>
<dbReference type="EMBL" id="JBHTMM010000023">
    <property type="protein sequence ID" value="MFD1308052.1"/>
    <property type="molecule type" value="Genomic_DNA"/>
</dbReference>
<feature type="domain" description="Histidine kinase" evidence="24">
    <location>
        <begin position="244"/>
        <end position="462"/>
    </location>
</feature>
<keyword evidence="14" id="KW-0460">Magnesium</keyword>
<keyword evidence="18" id="KW-0346">Stress response</keyword>
<evidence type="ECO:0000259" key="25">
    <source>
        <dbReference type="PROSITE" id="PS50885"/>
    </source>
</evidence>
<dbReference type="InterPro" id="IPR004358">
    <property type="entry name" value="Sig_transdc_His_kin-like_C"/>
</dbReference>
<evidence type="ECO:0000256" key="6">
    <source>
        <dbReference type="ARBA" id="ARBA00022475"/>
    </source>
</evidence>
<evidence type="ECO:0000256" key="20">
    <source>
        <dbReference type="ARBA" id="ARBA00023211"/>
    </source>
</evidence>
<evidence type="ECO:0000313" key="26">
    <source>
        <dbReference type="EMBL" id="MFD1308052.1"/>
    </source>
</evidence>
<dbReference type="InterPro" id="IPR003594">
    <property type="entry name" value="HATPase_dom"/>
</dbReference>
<keyword evidence="6" id="KW-1003">Cell membrane</keyword>
<keyword evidence="15" id="KW-0904">Protein phosphatase</keyword>
<dbReference type="CDD" id="cd00075">
    <property type="entry name" value="HATPase"/>
    <property type="match status" value="1"/>
</dbReference>
<dbReference type="Pfam" id="PF00672">
    <property type="entry name" value="HAMP"/>
    <property type="match status" value="1"/>
</dbReference>
<dbReference type="Pfam" id="PF02518">
    <property type="entry name" value="HATPase_c"/>
    <property type="match status" value="1"/>
</dbReference>
<evidence type="ECO:0000256" key="14">
    <source>
        <dbReference type="ARBA" id="ARBA00022842"/>
    </source>
</evidence>
<keyword evidence="10" id="KW-0547">Nucleotide-binding</keyword>
<keyword evidence="13" id="KW-0067">ATP-binding</keyword>
<keyword evidence="9 23" id="KW-0812">Transmembrane</keyword>
<dbReference type="EC" id="2.7.13.3" evidence="5"/>
<dbReference type="SUPFAM" id="SSF47384">
    <property type="entry name" value="Homodimeric domain of signal transducing histidine kinase"/>
    <property type="match status" value="1"/>
</dbReference>
<keyword evidence="7" id="KW-0597">Phosphoprotein</keyword>
<dbReference type="InterPro" id="IPR036890">
    <property type="entry name" value="HATPase_C_sf"/>
</dbReference>
<evidence type="ECO:0000256" key="15">
    <source>
        <dbReference type="ARBA" id="ARBA00022912"/>
    </source>
</evidence>
<keyword evidence="23" id="KW-0472">Membrane</keyword>
<evidence type="ECO:0000256" key="9">
    <source>
        <dbReference type="ARBA" id="ARBA00022692"/>
    </source>
</evidence>
<comment type="caution">
    <text evidence="26">The sequence shown here is derived from an EMBL/GenBank/DDBJ whole genome shotgun (WGS) entry which is preliminary data.</text>
</comment>
<evidence type="ECO:0000256" key="17">
    <source>
        <dbReference type="ARBA" id="ARBA00023012"/>
    </source>
</evidence>
<evidence type="ECO:0000256" key="12">
    <source>
        <dbReference type="ARBA" id="ARBA00022801"/>
    </source>
</evidence>
<dbReference type="InterPro" id="IPR005467">
    <property type="entry name" value="His_kinase_dom"/>
</dbReference>
<dbReference type="Gene3D" id="1.10.287.130">
    <property type="match status" value="1"/>
</dbReference>
<evidence type="ECO:0000256" key="11">
    <source>
        <dbReference type="ARBA" id="ARBA00022777"/>
    </source>
</evidence>
<evidence type="ECO:0000256" key="18">
    <source>
        <dbReference type="ARBA" id="ARBA00023016"/>
    </source>
</evidence>
<dbReference type="InterPro" id="IPR003661">
    <property type="entry name" value="HisK_dim/P_dom"/>
</dbReference>
<evidence type="ECO:0000256" key="7">
    <source>
        <dbReference type="ARBA" id="ARBA00022553"/>
    </source>
</evidence>
<dbReference type="GO" id="GO:0016301">
    <property type="term" value="F:kinase activity"/>
    <property type="evidence" value="ECO:0007669"/>
    <property type="project" value="UniProtKB-KW"/>
</dbReference>
<evidence type="ECO:0000259" key="24">
    <source>
        <dbReference type="PROSITE" id="PS50109"/>
    </source>
</evidence>
<dbReference type="PROSITE" id="PS50109">
    <property type="entry name" value="HIS_KIN"/>
    <property type="match status" value="1"/>
</dbReference>
<evidence type="ECO:0000256" key="16">
    <source>
        <dbReference type="ARBA" id="ARBA00022989"/>
    </source>
</evidence>
<evidence type="ECO:0000256" key="19">
    <source>
        <dbReference type="ARBA" id="ARBA00023026"/>
    </source>
</evidence>
<dbReference type="InterPro" id="IPR036097">
    <property type="entry name" value="HisK_dim/P_sf"/>
</dbReference>
<keyword evidence="19" id="KW-0843">Virulence</keyword>
<dbReference type="Gene3D" id="6.10.340.10">
    <property type="match status" value="1"/>
</dbReference>
<dbReference type="PRINTS" id="PR00344">
    <property type="entry name" value="BCTRLSENSOR"/>
</dbReference>
<evidence type="ECO:0000256" key="4">
    <source>
        <dbReference type="ARBA" id="ARBA00004651"/>
    </source>
</evidence>
<protein>
    <recommendedName>
        <fullName evidence="21">Signal transduction histidine-protein kinase/phosphatase MprB</fullName>
        <ecNumber evidence="5">2.7.13.3</ecNumber>
    </recommendedName>
    <alternativeName>
        <fullName evidence="22">Mycobacterial persistence regulator B</fullName>
    </alternativeName>
</protein>
<dbReference type="SMART" id="SM00387">
    <property type="entry name" value="HATPase_c"/>
    <property type="match status" value="1"/>
</dbReference>
<sequence length="468" mass="49296">MRVPRYGGGRLWRRPGPITRGITLVTTAVALVAVVLTGVTAWYLVRTGAEAQQRDQLGRQAEVLSRTPALSELLLDREQRLAGSNGQQVAVVVPGGETVGPATAAVDDRTRTRLLGGEAVSTEASLNGTHVLVEGRPAPGGGAVVLTQPYVVVHDSVARMRRALPLPLAVGLVGGGLAGLLLARRLSRPLTAAATTARRLAEGERGLRAAPGGPRELTDLTGALNVLDKALAHSENRQREFLLSVSHELRTPLTATLGYAEALADGVVGPQELPMVGETLLSETRRLERFVQDLLDLAHLETDDFRVETRPVDLDALVGKAGTVWADRCARHGVVFRVERPGRALTVETDGVRVRQMIDGLAENALRVTPAGAPLVLALTPDGDGARLQVRDGGPGLTPEDAAVAFERGTLHARYQGVRPVGTGLGLAIVHRLAQRLGGTVTARGHGPEGGACFTVRVPGRPGDGLTH</sequence>
<evidence type="ECO:0000256" key="10">
    <source>
        <dbReference type="ARBA" id="ARBA00022741"/>
    </source>
</evidence>
<dbReference type="PROSITE" id="PS50885">
    <property type="entry name" value="HAMP"/>
    <property type="match status" value="1"/>
</dbReference>
<evidence type="ECO:0000256" key="23">
    <source>
        <dbReference type="SAM" id="Phobius"/>
    </source>
</evidence>
<dbReference type="PANTHER" id="PTHR44936">
    <property type="entry name" value="SENSOR PROTEIN CREC"/>
    <property type="match status" value="1"/>
</dbReference>
<accession>A0ABW3XEZ1</accession>
<dbReference type="Proteomes" id="UP001597058">
    <property type="component" value="Unassembled WGS sequence"/>
</dbReference>
<dbReference type="InterPro" id="IPR050980">
    <property type="entry name" value="2C_sensor_his_kinase"/>
</dbReference>
<comment type="cofactor">
    <cofactor evidence="3">
        <name>Mg(2+)</name>
        <dbReference type="ChEBI" id="CHEBI:18420"/>
    </cofactor>
</comment>
<proteinExistence type="predicted"/>
<evidence type="ECO:0000256" key="21">
    <source>
        <dbReference type="ARBA" id="ARBA00040454"/>
    </source>
</evidence>
<feature type="domain" description="HAMP" evidence="25">
    <location>
        <begin position="184"/>
        <end position="236"/>
    </location>
</feature>
<evidence type="ECO:0000256" key="5">
    <source>
        <dbReference type="ARBA" id="ARBA00012438"/>
    </source>
</evidence>
<feature type="transmembrane region" description="Helical" evidence="23">
    <location>
        <begin position="21"/>
        <end position="45"/>
    </location>
</feature>